<dbReference type="PROSITE" id="PS50048">
    <property type="entry name" value="ZN2_CY6_FUNGAL_2"/>
    <property type="match status" value="1"/>
</dbReference>
<keyword evidence="3" id="KW-0238">DNA-binding</keyword>
<evidence type="ECO:0000256" key="4">
    <source>
        <dbReference type="ARBA" id="ARBA00023163"/>
    </source>
</evidence>
<evidence type="ECO:0000256" key="5">
    <source>
        <dbReference type="ARBA" id="ARBA00023242"/>
    </source>
</evidence>
<keyword evidence="8" id="KW-1185">Reference proteome</keyword>
<dbReference type="GO" id="GO:0005634">
    <property type="term" value="C:nucleus"/>
    <property type="evidence" value="ECO:0007669"/>
    <property type="project" value="UniProtKB-SubCell"/>
</dbReference>
<dbReference type="Proteomes" id="UP000054516">
    <property type="component" value="Unassembled WGS sequence"/>
</dbReference>
<dbReference type="GO" id="GO:0003677">
    <property type="term" value="F:DNA binding"/>
    <property type="evidence" value="ECO:0007669"/>
    <property type="project" value="UniProtKB-KW"/>
</dbReference>
<protein>
    <submittedName>
        <fullName evidence="7">Putative transcriptional regulator</fullName>
    </submittedName>
</protein>
<dbReference type="GO" id="GO:0008270">
    <property type="term" value="F:zinc ion binding"/>
    <property type="evidence" value="ECO:0007669"/>
    <property type="project" value="InterPro"/>
</dbReference>
<evidence type="ECO:0000256" key="3">
    <source>
        <dbReference type="ARBA" id="ARBA00023125"/>
    </source>
</evidence>
<comment type="subcellular location">
    <subcellularLocation>
        <location evidence="1">Nucleus</location>
    </subcellularLocation>
</comment>
<dbReference type="OrthoDB" id="2123952at2759"/>
<dbReference type="PANTHER" id="PTHR46910:SF37">
    <property type="entry name" value="ZN(II)2CYS6 TRANSCRIPTION FACTOR (EUROFUNG)"/>
    <property type="match status" value="1"/>
</dbReference>
<evidence type="ECO:0000259" key="6">
    <source>
        <dbReference type="PROSITE" id="PS50048"/>
    </source>
</evidence>
<evidence type="ECO:0000313" key="7">
    <source>
        <dbReference type="EMBL" id="GAW25869.1"/>
    </source>
</evidence>
<dbReference type="CDD" id="cd00067">
    <property type="entry name" value="GAL4"/>
    <property type="match status" value="1"/>
</dbReference>
<dbReference type="AlphaFoldDB" id="A0A1S8A779"/>
<dbReference type="EMBL" id="DF977459">
    <property type="protein sequence ID" value="GAW25869.1"/>
    <property type="molecule type" value="Genomic_DNA"/>
</dbReference>
<evidence type="ECO:0000313" key="8">
    <source>
        <dbReference type="Proteomes" id="UP000054516"/>
    </source>
</evidence>
<dbReference type="STRING" id="77044.A0A1S8A779"/>
<dbReference type="Pfam" id="PF00172">
    <property type="entry name" value="Zn_clus"/>
    <property type="match status" value="1"/>
</dbReference>
<dbReference type="InterPro" id="IPR050987">
    <property type="entry name" value="AtrR-like"/>
</dbReference>
<dbReference type="Gene3D" id="4.10.240.10">
    <property type="entry name" value="Zn(2)-C6 fungal-type DNA-binding domain"/>
    <property type="match status" value="1"/>
</dbReference>
<keyword evidence="2" id="KW-0805">Transcription regulation</keyword>
<proteinExistence type="predicted"/>
<dbReference type="GO" id="GO:0000981">
    <property type="term" value="F:DNA-binding transcription factor activity, RNA polymerase II-specific"/>
    <property type="evidence" value="ECO:0007669"/>
    <property type="project" value="InterPro"/>
</dbReference>
<evidence type="ECO:0000256" key="1">
    <source>
        <dbReference type="ARBA" id="ARBA00004123"/>
    </source>
</evidence>
<dbReference type="SMART" id="SM00066">
    <property type="entry name" value="GAL4"/>
    <property type="match status" value="1"/>
</dbReference>
<reference evidence="7" key="1">
    <citation type="submission" date="2016-03" db="EMBL/GenBank/DDBJ databases">
        <title>Draft genome sequence of Rosellinia necatrix.</title>
        <authorList>
            <person name="Kanematsu S."/>
        </authorList>
    </citation>
    <scope>NUCLEOTIDE SEQUENCE [LARGE SCALE GENOMIC DNA]</scope>
    <source>
        <strain evidence="7">W97</strain>
    </source>
</reference>
<organism evidence="7">
    <name type="scientific">Rosellinia necatrix</name>
    <name type="common">White root-rot fungus</name>
    <dbReference type="NCBI Taxonomy" id="77044"/>
    <lineage>
        <taxon>Eukaryota</taxon>
        <taxon>Fungi</taxon>
        <taxon>Dikarya</taxon>
        <taxon>Ascomycota</taxon>
        <taxon>Pezizomycotina</taxon>
        <taxon>Sordariomycetes</taxon>
        <taxon>Xylariomycetidae</taxon>
        <taxon>Xylariales</taxon>
        <taxon>Xylariaceae</taxon>
        <taxon>Rosellinia</taxon>
    </lineage>
</organism>
<keyword evidence="4" id="KW-0804">Transcription</keyword>
<dbReference type="SUPFAM" id="SSF57701">
    <property type="entry name" value="Zn2/Cys6 DNA-binding domain"/>
    <property type="match status" value="1"/>
</dbReference>
<name>A0A1S8A779_ROSNE</name>
<dbReference type="InterPro" id="IPR001138">
    <property type="entry name" value="Zn2Cys6_DnaBD"/>
</dbReference>
<keyword evidence="5" id="KW-0539">Nucleus</keyword>
<gene>
    <name evidence="7" type="ORF">SAMD00023353_1402030</name>
</gene>
<sequence length="132" mass="14351">MEPSSRRKACDLCFKKKIRCDGLKPTCSNCSLYSVSCKTTSIRRRPGCDSKQPSVTAKDANTTEVGKDHGLDARLARIEAKLDALRDANNTVSLDQLFEQGVLRDVVEISSGSEISAASSPTNWAGPRPNYS</sequence>
<accession>A0A1S8A779</accession>
<dbReference type="InterPro" id="IPR036864">
    <property type="entry name" value="Zn2-C6_fun-type_DNA-bd_sf"/>
</dbReference>
<feature type="domain" description="Zn(2)-C6 fungal-type" evidence="6">
    <location>
        <begin position="9"/>
        <end position="39"/>
    </location>
</feature>
<evidence type="ECO:0000256" key="2">
    <source>
        <dbReference type="ARBA" id="ARBA00023015"/>
    </source>
</evidence>
<dbReference type="PANTHER" id="PTHR46910">
    <property type="entry name" value="TRANSCRIPTION FACTOR PDR1"/>
    <property type="match status" value="1"/>
</dbReference>